<accession>A0A1J4KBX2</accession>
<proteinExistence type="predicted"/>
<dbReference type="GeneID" id="94837242"/>
<name>A0A1J4KBX2_9EUKA</name>
<keyword evidence="3" id="KW-1185">Reference proteome</keyword>
<feature type="compositionally biased region" description="Basic and acidic residues" evidence="1">
    <location>
        <begin position="50"/>
        <end position="60"/>
    </location>
</feature>
<comment type="caution">
    <text evidence="2">The sequence shown here is derived from an EMBL/GenBank/DDBJ whole genome shotgun (WGS) entry which is preliminary data.</text>
</comment>
<dbReference type="Proteomes" id="UP000179807">
    <property type="component" value="Unassembled WGS sequence"/>
</dbReference>
<feature type="compositionally biased region" description="Basic and acidic residues" evidence="1">
    <location>
        <begin position="88"/>
        <end position="100"/>
    </location>
</feature>
<reference evidence="2" key="1">
    <citation type="submission" date="2016-10" db="EMBL/GenBank/DDBJ databases">
        <authorList>
            <person name="Benchimol M."/>
            <person name="Almeida L.G."/>
            <person name="Vasconcelos A.T."/>
            <person name="Perreira-Neves A."/>
            <person name="Rosa I.A."/>
            <person name="Tasca T."/>
            <person name="Bogo M.R."/>
            <person name="de Souza W."/>
        </authorList>
    </citation>
    <scope>NUCLEOTIDE SEQUENCE [LARGE SCALE GENOMIC DNA]</scope>
    <source>
        <strain evidence="2">K</strain>
    </source>
</reference>
<gene>
    <name evidence="2" type="ORF">TRFO_22396</name>
</gene>
<dbReference type="AlphaFoldDB" id="A0A1J4KBX2"/>
<evidence type="ECO:0000313" key="3">
    <source>
        <dbReference type="Proteomes" id="UP000179807"/>
    </source>
</evidence>
<dbReference type="EMBL" id="MLAK01000654">
    <property type="protein sequence ID" value="OHT08905.1"/>
    <property type="molecule type" value="Genomic_DNA"/>
</dbReference>
<feature type="compositionally biased region" description="Basic and acidic residues" evidence="1">
    <location>
        <begin position="10"/>
        <end position="22"/>
    </location>
</feature>
<sequence>MSLSDFDSYSDSRSHSPPNDDDKWVDDDEPDPVQQTMVSDNSVHSKKSNKKDSNLSDESSKFSVSKEQSKHSYSSDISNASKKSKKITKSEKNNGKDSKKSQGTPNSSRKPNVKFDDDMTPSQFAKKKGASGYHPSIQLALSGNKLAFSDGIWHDVSDLGELSESIHPIVAESISLQKRAELLVRLISESEYEMQLIQNEMNECDEVIADLKKVLGEEDAKSASNETNDEESV</sequence>
<organism evidence="2 3">
    <name type="scientific">Tritrichomonas foetus</name>
    <dbReference type="NCBI Taxonomy" id="1144522"/>
    <lineage>
        <taxon>Eukaryota</taxon>
        <taxon>Metamonada</taxon>
        <taxon>Parabasalia</taxon>
        <taxon>Tritrichomonadida</taxon>
        <taxon>Tritrichomonadidae</taxon>
        <taxon>Tritrichomonas</taxon>
    </lineage>
</organism>
<dbReference type="VEuPathDB" id="TrichDB:TRFO_22396"/>
<feature type="compositionally biased region" description="Polar residues" evidence="1">
    <location>
        <begin position="101"/>
        <end position="110"/>
    </location>
</feature>
<feature type="compositionally biased region" description="Low complexity" evidence="1">
    <location>
        <begin position="72"/>
        <end position="81"/>
    </location>
</feature>
<evidence type="ECO:0000256" key="1">
    <source>
        <dbReference type="SAM" id="MobiDB-lite"/>
    </source>
</evidence>
<protein>
    <submittedName>
        <fullName evidence="2">Uncharacterized protein</fullName>
    </submittedName>
</protein>
<evidence type="ECO:0000313" key="2">
    <source>
        <dbReference type="EMBL" id="OHT08905.1"/>
    </source>
</evidence>
<feature type="region of interest" description="Disordered" evidence="1">
    <location>
        <begin position="1"/>
        <end position="131"/>
    </location>
</feature>
<dbReference type="RefSeq" id="XP_068362041.1">
    <property type="nucleotide sequence ID" value="XM_068502538.1"/>
</dbReference>